<dbReference type="OrthoDB" id="8015592at2759"/>
<evidence type="ECO:0000313" key="4">
    <source>
        <dbReference type="RefSeq" id="XP_034108497.1"/>
    </source>
</evidence>
<protein>
    <submittedName>
        <fullName evidence="4">Uncharacterized protein LOC117570770</fullName>
    </submittedName>
</protein>
<dbReference type="AlphaFoldDB" id="A0A6P8YR52"/>
<proteinExistence type="predicted"/>
<dbReference type="RefSeq" id="XP_034108497.1">
    <property type="nucleotide sequence ID" value="XM_034252606.2"/>
</dbReference>
<feature type="signal peptide" evidence="2">
    <location>
        <begin position="1"/>
        <end position="20"/>
    </location>
</feature>
<name>A0A6P8YR52_DROAB</name>
<evidence type="ECO:0000256" key="1">
    <source>
        <dbReference type="SAM" id="MobiDB-lite"/>
    </source>
</evidence>
<keyword evidence="3" id="KW-1185">Reference proteome</keyword>
<feature type="region of interest" description="Disordered" evidence="1">
    <location>
        <begin position="59"/>
        <end position="78"/>
    </location>
</feature>
<gene>
    <name evidence="4" type="primary">LOC117570770</name>
</gene>
<sequence>MKVSIVIALIASFVLAFASARPQFERGSIFAPSGRFAMTQNWASPPVDLSKGVVFLPEATPITEPPQEPKLTPTSKTT</sequence>
<dbReference type="GeneID" id="117570770"/>
<reference evidence="4" key="1">
    <citation type="submission" date="2025-08" db="UniProtKB">
        <authorList>
            <consortium name="RefSeq"/>
        </authorList>
    </citation>
    <scope>IDENTIFICATION</scope>
    <source>
        <strain evidence="4">15112-1751.03</strain>
        <tissue evidence="4">Whole Adult</tissue>
    </source>
</reference>
<evidence type="ECO:0000313" key="3">
    <source>
        <dbReference type="Proteomes" id="UP000515160"/>
    </source>
</evidence>
<feature type="chain" id="PRO_5027567334" evidence="2">
    <location>
        <begin position="21"/>
        <end position="78"/>
    </location>
</feature>
<keyword evidence="2" id="KW-0732">Signal</keyword>
<organism evidence="3 4">
    <name type="scientific">Drosophila albomicans</name>
    <name type="common">Fruit fly</name>
    <dbReference type="NCBI Taxonomy" id="7291"/>
    <lineage>
        <taxon>Eukaryota</taxon>
        <taxon>Metazoa</taxon>
        <taxon>Ecdysozoa</taxon>
        <taxon>Arthropoda</taxon>
        <taxon>Hexapoda</taxon>
        <taxon>Insecta</taxon>
        <taxon>Pterygota</taxon>
        <taxon>Neoptera</taxon>
        <taxon>Endopterygota</taxon>
        <taxon>Diptera</taxon>
        <taxon>Brachycera</taxon>
        <taxon>Muscomorpha</taxon>
        <taxon>Ephydroidea</taxon>
        <taxon>Drosophilidae</taxon>
        <taxon>Drosophila</taxon>
    </lineage>
</organism>
<dbReference type="Proteomes" id="UP000515160">
    <property type="component" value="Chromosome 3"/>
</dbReference>
<evidence type="ECO:0000256" key="2">
    <source>
        <dbReference type="SAM" id="SignalP"/>
    </source>
</evidence>
<accession>A0A6P8YR52</accession>